<dbReference type="InterPro" id="IPR017937">
    <property type="entry name" value="Thioredoxin_CS"/>
</dbReference>
<evidence type="ECO:0000256" key="2">
    <source>
        <dbReference type="ARBA" id="ARBA00022748"/>
    </source>
</evidence>
<keyword evidence="6" id="KW-0413">Isomerase</keyword>
<dbReference type="InterPro" id="IPR050553">
    <property type="entry name" value="Thioredoxin_ResA/DsbE_sf"/>
</dbReference>
<dbReference type="PANTHER" id="PTHR42852">
    <property type="entry name" value="THIOL:DISULFIDE INTERCHANGE PROTEIN DSBE"/>
    <property type="match status" value="1"/>
</dbReference>
<dbReference type="PROSITE" id="PS51352">
    <property type="entry name" value="THIOREDOXIN_2"/>
    <property type="match status" value="1"/>
</dbReference>
<comment type="caution">
    <text evidence="6">The sequence shown here is derived from an EMBL/GenBank/DDBJ whole genome shotgun (WGS) entry which is preliminary data.</text>
</comment>
<dbReference type="InterPro" id="IPR036249">
    <property type="entry name" value="Thioredoxin-like_sf"/>
</dbReference>
<protein>
    <submittedName>
        <fullName evidence="6">Thiol-disulfide isomerase/thioredoxin</fullName>
    </submittedName>
</protein>
<name>A0ABT9NKN5_9ACTN</name>
<reference evidence="6 7" key="1">
    <citation type="submission" date="2023-07" db="EMBL/GenBank/DDBJ databases">
        <title>Sequencing the genomes of 1000 actinobacteria strains.</title>
        <authorList>
            <person name="Klenk H.-P."/>
        </authorList>
    </citation>
    <scope>NUCLEOTIDE SEQUENCE [LARGE SCALE GENOMIC DNA]</scope>
    <source>
        <strain evidence="6 7">GD13</strain>
    </source>
</reference>
<dbReference type="PANTHER" id="PTHR42852:SF13">
    <property type="entry name" value="PROTEIN DIPZ"/>
    <property type="match status" value="1"/>
</dbReference>
<evidence type="ECO:0000259" key="5">
    <source>
        <dbReference type="PROSITE" id="PS51352"/>
    </source>
</evidence>
<proteinExistence type="predicted"/>
<keyword evidence="2" id="KW-0201">Cytochrome c-type biogenesis</keyword>
<dbReference type="GO" id="GO:0016853">
    <property type="term" value="F:isomerase activity"/>
    <property type="evidence" value="ECO:0007669"/>
    <property type="project" value="UniProtKB-KW"/>
</dbReference>
<keyword evidence="4" id="KW-1133">Transmembrane helix</keyword>
<dbReference type="CDD" id="cd02966">
    <property type="entry name" value="TlpA_like_family"/>
    <property type="match status" value="1"/>
</dbReference>
<dbReference type="PROSITE" id="PS00194">
    <property type="entry name" value="THIOREDOXIN_1"/>
    <property type="match status" value="1"/>
</dbReference>
<gene>
    <name evidence="6" type="ORF">J2S59_000784</name>
</gene>
<keyword evidence="7" id="KW-1185">Reference proteome</keyword>
<dbReference type="EMBL" id="JAUSQM010000001">
    <property type="protein sequence ID" value="MDP9820975.1"/>
    <property type="molecule type" value="Genomic_DNA"/>
</dbReference>
<dbReference type="SUPFAM" id="SSF52833">
    <property type="entry name" value="Thioredoxin-like"/>
    <property type="match status" value="1"/>
</dbReference>
<feature type="transmembrane region" description="Helical" evidence="4">
    <location>
        <begin position="16"/>
        <end position="37"/>
    </location>
</feature>
<feature type="region of interest" description="Disordered" evidence="3">
    <location>
        <begin position="45"/>
        <end position="67"/>
    </location>
</feature>
<feature type="compositionally biased region" description="Low complexity" evidence="3">
    <location>
        <begin position="45"/>
        <end position="56"/>
    </location>
</feature>
<evidence type="ECO:0000313" key="7">
    <source>
        <dbReference type="Proteomes" id="UP001240447"/>
    </source>
</evidence>
<evidence type="ECO:0000256" key="3">
    <source>
        <dbReference type="SAM" id="MobiDB-lite"/>
    </source>
</evidence>
<dbReference type="Gene3D" id="3.40.30.10">
    <property type="entry name" value="Glutaredoxin"/>
    <property type="match status" value="1"/>
</dbReference>
<keyword evidence="4" id="KW-0812">Transmembrane</keyword>
<accession>A0ABT9NKN5</accession>
<dbReference type="Proteomes" id="UP001240447">
    <property type="component" value="Unassembled WGS sequence"/>
</dbReference>
<comment type="subcellular location">
    <subcellularLocation>
        <location evidence="1">Cell envelope</location>
    </subcellularLocation>
</comment>
<dbReference type="Pfam" id="PF08534">
    <property type="entry name" value="Redoxin"/>
    <property type="match status" value="1"/>
</dbReference>
<sequence length="236" mass="24726">MHPAPSDTPARRSSPWFSALLLAVLVGGVGGLVVWGLTGVPSGTPTTSELLSESESGSGGAGFGPSRIVVDTPQLRRAKERAGIEACAPGPAESAAEDGLPSLVLPCLGGGEAVDVGTLRGPMVINLWAEWCPPCARELPIYADFHDQHGDRVPVLGIDWSDPQPVAAIEMLEKYDATYPQLADTDLALGSALRVRAIPMLVMIDADGAITYSQGIEITSLEQLEDLVREHLGVAL</sequence>
<dbReference type="InterPro" id="IPR013766">
    <property type="entry name" value="Thioredoxin_domain"/>
</dbReference>
<organism evidence="6 7">
    <name type="scientific">Nocardioides massiliensis</name>
    <dbReference type="NCBI Taxonomy" id="1325935"/>
    <lineage>
        <taxon>Bacteria</taxon>
        <taxon>Bacillati</taxon>
        <taxon>Actinomycetota</taxon>
        <taxon>Actinomycetes</taxon>
        <taxon>Propionibacteriales</taxon>
        <taxon>Nocardioidaceae</taxon>
        <taxon>Nocardioides</taxon>
    </lineage>
</organism>
<dbReference type="InterPro" id="IPR013740">
    <property type="entry name" value="Redoxin"/>
</dbReference>
<evidence type="ECO:0000313" key="6">
    <source>
        <dbReference type="EMBL" id="MDP9820975.1"/>
    </source>
</evidence>
<keyword evidence="4" id="KW-0472">Membrane</keyword>
<evidence type="ECO:0000256" key="1">
    <source>
        <dbReference type="ARBA" id="ARBA00004196"/>
    </source>
</evidence>
<feature type="domain" description="Thioredoxin" evidence="5">
    <location>
        <begin position="94"/>
        <end position="233"/>
    </location>
</feature>
<dbReference type="RefSeq" id="WP_068118541.1">
    <property type="nucleotide sequence ID" value="NZ_CCXJ01000141.1"/>
</dbReference>
<evidence type="ECO:0000256" key="4">
    <source>
        <dbReference type="SAM" id="Phobius"/>
    </source>
</evidence>